<feature type="compositionally biased region" description="Polar residues" evidence="1">
    <location>
        <begin position="301"/>
        <end position="311"/>
    </location>
</feature>
<evidence type="ECO:0000313" key="3">
    <source>
        <dbReference type="Proteomes" id="UP000198866"/>
    </source>
</evidence>
<organism evidence="2 3">
    <name type="scientific">Paraburkholderia diazotrophica</name>
    <dbReference type="NCBI Taxonomy" id="667676"/>
    <lineage>
        <taxon>Bacteria</taxon>
        <taxon>Pseudomonadati</taxon>
        <taxon>Pseudomonadota</taxon>
        <taxon>Betaproteobacteria</taxon>
        <taxon>Burkholderiales</taxon>
        <taxon>Burkholderiaceae</taxon>
        <taxon>Paraburkholderia</taxon>
    </lineage>
</organism>
<gene>
    <name evidence="2" type="ORF">SAMN05192539_105623</name>
</gene>
<evidence type="ECO:0000313" key="2">
    <source>
        <dbReference type="EMBL" id="SEK12193.1"/>
    </source>
</evidence>
<accession>A0A1H7EE16</accession>
<feature type="compositionally biased region" description="Polar residues" evidence="1">
    <location>
        <begin position="36"/>
        <end position="65"/>
    </location>
</feature>
<keyword evidence="3" id="KW-1185">Reference proteome</keyword>
<proteinExistence type="predicted"/>
<dbReference type="AlphaFoldDB" id="A0A1H7EE16"/>
<reference evidence="3" key="1">
    <citation type="submission" date="2016-10" db="EMBL/GenBank/DDBJ databases">
        <authorList>
            <person name="Varghese N."/>
            <person name="Submissions S."/>
        </authorList>
    </citation>
    <scope>NUCLEOTIDE SEQUENCE [LARGE SCALE GENOMIC DNA]</scope>
    <source>
        <strain evidence="3">LMG 26031</strain>
    </source>
</reference>
<evidence type="ECO:0000256" key="1">
    <source>
        <dbReference type="SAM" id="MobiDB-lite"/>
    </source>
</evidence>
<evidence type="ECO:0008006" key="4">
    <source>
        <dbReference type="Google" id="ProtNLM"/>
    </source>
</evidence>
<feature type="compositionally biased region" description="Polar residues" evidence="1">
    <location>
        <begin position="257"/>
        <end position="271"/>
    </location>
</feature>
<feature type="compositionally biased region" description="Low complexity" evidence="1">
    <location>
        <begin position="89"/>
        <end position="184"/>
    </location>
</feature>
<sequence length="336" mass="33865">MILGGLLVGAAGTSYMMLLQADHRAADEARAGMDDSSLQAPSANSRVGDNQVTQGSIDSSQTSGAITKGPSALPSVAQQPAAPAPAPAPKKAAPEAAPPAAQAMAQPQPAAPAAQAAQSQPAAPAAQAAQPQPAAPAAQMTAPQQPAEPTVQALTQPQSAAPAPQAAAPAPQSAAQPKQAPSTAVASVNARNSSRVKAAPAQRTQRERDDLERRAVMLQGATPETDELVRESAKLDPSLPAPDTSALRSNAEVRAPYQSNPPMIGTTSQPVRESKADPALPPPDTTATRAAMSRAAIADQPVSSRSGTRSNPVAAAMTDQLVKGSAMLDPSLPPPK</sequence>
<dbReference type="Proteomes" id="UP000198866">
    <property type="component" value="Unassembled WGS sequence"/>
</dbReference>
<feature type="compositionally biased region" description="Basic and acidic residues" evidence="1">
    <location>
        <begin position="204"/>
        <end position="215"/>
    </location>
</feature>
<feature type="compositionally biased region" description="Low complexity" evidence="1">
    <location>
        <begin position="285"/>
        <end position="298"/>
    </location>
</feature>
<name>A0A1H7EE16_9BURK</name>
<dbReference type="EMBL" id="FNYE01000056">
    <property type="protein sequence ID" value="SEK12193.1"/>
    <property type="molecule type" value="Genomic_DNA"/>
</dbReference>
<protein>
    <recommendedName>
        <fullName evidence="4">Extensin</fullName>
    </recommendedName>
</protein>
<feature type="compositionally biased region" description="Polar residues" evidence="1">
    <location>
        <begin position="185"/>
        <end position="195"/>
    </location>
</feature>
<feature type="region of interest" description="Disordered" evidence="1">
    <location>
        <begin position="28"/>
        <end position="336"/>
    </location>
</feature>